<dbReference type="EMBL" id="JAFVMF010000006">
    <property type="protein sequence ID" value="MBO1359423.1"/>
    <property type="molecule type" value="Genomic_DNA"/>
</dbReference>
<evidence type="ECO:0000313" key="3">
    <source>
        <dbReference type="Proteomes" id="UP000664771"/>
    </source>
</evidence>
<evidence type="ECO:0000313" key="2">
    <source>
        <dbReference type="EMBL" id="MBO1359423.1"/>
    </source>
</evidence>
<comment type="caution">
    <text evidence="2">The sequence shown here is derived from an EMBL/GenBank/DDBJ whole genome shotgun (WGS) entry which is preliminary data.</text>
</comment>
<protein>
    <submittedName>
        <fullName evidence="2">DUF2778 domain-containing protein</fullName>
    </submittedName>
</protein>
<accession>A0ABS3LU37</accession>
<sequence length="158" mass="17571">MPELAQCTFSLNSKPISALVCDGVSYPAFSGRKGWINDPKNVSLAERGALPPGRYYIIDRQSGGRLGWLWDFLHNASNTSDNALWFALYADDGKIDDWTFIQGVKRGNFRLHPVGTLGYSDGCITLSDPGRFTMLRTRLLASPPRIRARNEPPVLRDG</sequence>
<reference evidence="2 3" key="1">
    <citation type="submission" date="2021-03" db="EMBL/GenBank/DDBJ databases">
        <title>The complete genome sequence of Acetobacter sacchari TBRC 11175.</title>
        <authorList>
            <person name="Charoenyingcharoen P."/>
            <person name="Yukphan P."/>
        </authorList>
    </citation>
    <scope>NUCLEOTIDE SEQUENCE [LARGE SCALE GENOMIC DNA]</scope>
    <source>
        <strain evidence="2 3">TBRC 11175</strain>
    </source>
</reference>
<organism evidence="2 3">
    <name type="scientific">Acetobacter sacchari</name>
    <dbReference type="NCBI Taxonomy" id="2661687"/>
    <lineage>
        <taxon>Bacteria</taxon>
        <taxon>Pseudomonadati</taxon>
        <taxon>Pseudomonadota</taxon>
        <taxon>Alphaproteobacteria</taxon>
        <taxon>Acetobacterales</taxon>
        <taxon>Acetobacteraceae</taxon>
        <taxon>Acetobacter</taxon>
    </lineage>
</organism>
<feature type="domain" description="Tlde1" evidence="1">
    <location>
        <begin position="27"/>
        <end position="140"/>
    </location>
</feature>
<dbReference type="Proteomes" id="UP000664771">
    <property type="component" value="Unassembled WGS sequence"/>
</dbReference>
<dbReference type="RefSeq" id="WP_207880501.1">
    <property type="nucleotide sequence ID" value="NZ_JAFVMF010000006.1"/>
</dbReference>
<proteinExistence type="predicted"/>
<name>A0ABS3LU37_9PROT</name>
<keyword evidence="3" id="KW-1185">Reference proteome</keyword>
<evidence type="ECO:0000259" key="1">
    <source>
        <dbReference type="Pfam" id="PF10908"/>
    </source>
</evidence>
<dbReference type="Pfam" id="PF10908">
    <property type="entry name" value="Tlde1_dom"/>
    <property type="match status" value="1"/>
</dbReference>
<dbReference type="InterPro" id="IPR021225">
    <property type="entry name" value="Tlde1_dom"/>
</dbReference>
<gene>
    <name evidence="2" type="ORF">J2D73_06385</name>
</gene>